<dbReference type="GO" id="GO:0003723">
    <property type="term" value="F:RNA binding"/>
    <property type="evidence" value="ECO:0007669"/>
    <property type="project" value="UniProtKB-UniRule"/>
</dbReference>
<keyword evidence="9" id="KW-1185">Reference proteome</keyword>
<dbReference type="Gene3D" id="3.40.50.150">
    <property type="entry name" value="Vaccinia Virus protein VP39"/>
    <property type="match status" value="1"/>
</dbReference>
<name>A0A498H069_9EURY</name>
<feature type="binding site" evidence="7">
    <location>
        <begin position="78"/>
        <end position="79"/>
    </location>
    <ligand>
        <name>S-adenosyl-L-methionine</name>
        <dbReference type="ChEBI" id="CHEBI:59789"/>
    </ligand>
</feature>
<dbReference type="PIRSF" id="PIRSF006540">
    <property type="entry name" value="Nop17p"/>
    <property type="match status" value="1"/>
</dbReference>
<evidence type="ECO:0000313" key="8">
    <source>
        <dbReference type="EMBL" id="RXE55735.1"/>
    </source>
</evidence>
<reference evidence="8 9" key="1">
    <citation type="journal article" date="2015" name="Int. J. Syst. Evol. Microbiol.">
        <title>Methanoculleus taiwanensis sp. nov., a methanogen isolated from deep marine sediment at the deformation front area near Taiwan.</title>
        <authorList>
            <person name="Weng C.Y."/>
            <person name="Chen S.C."/>
            <person name="Lai M.C."/>
            <person name="Wu S.Y."/>
            <person name="Lin S."/>
            <person name="Yang T.F."/>
            <person name="Chen P.C."/>
        </authorList>
    </citation>
    <scope>NUCLEOTIDE SEQUENCE [LARGE SCALE GENOMIC DNA]</scope>
    <source>
        <strain evidence="8 9">CYW4</strain>
    </source>
</reference>
<comment type="caution">
    <text evidence="8">The sequence shown here is derived from an EMBL/GenBank/DDBJ whole genome shotgun (WGS) entry which is preliminary data.</text>
</comment>
<dbReference type="GO" id="GO:0008033">
    <property type="term" value="P:tRNA processing"/>
    <property type="evidence" value="ECO:0007669"/>
    <property type="project" value="UniProtKB-UniRule"/>
</dbReference>
<evidence type="ECO:0000256" key="5">
    <source>
        <dbReference type="ARBA" id="ARBA00022694"/>
    </source>
</evidence>
<feature type="binding site" evidence="7">
    <location>
        <begin position="123"/>
        <end position="126"/>
    </location>
    <ligand>
        <name>S-adenosyl-L-methionine</name>
        <dbReference type="ChEBI" id="CHEBI:59789"/>
    </ligand>
</feature>
<keyword evidence="2 7" id="KW-0698">rRNA processing</keyword>
<dbReference type="NCBIfam" id="NF003276">
    <property type="entry name" value="PRK04266.1-2"/>
    <property type="match status" value="1"/>
</dbReference>
<dbReference type="GO" id="GO:0000494">
    <property type="term" value="P:box C/D sno(s)RNA 3'-end processing"/>
    <property type="evidence" value="ECO:0007669"/>
    <property type="project" value="TreeGrafter"/>
</dbReference>
<dbReference type="Proteomes" id="UP000290932">
    <property type="component" value="Unassembled WGS sequence"/>
</dbReference>
<dbReference type="SUPFAM" id="SSF53335">
    <property type="entry name" value="S-adenosyl-L-methionine-dependent methyltransferases"/>
    <property type="match status" value="1"/>
</dbReference>
<dbReference type="NCBIfam" id="NF003278">
    <property type="entry name" value="PRK04266.1-4"/>
    <property type="match status" value="1"/>
</dbReference>
<evidence type="ECO:0000256" key="1">
    <source>
        <dbReference type="ARBA" id="ARBA00010632"/>
    </source>
</evidence>
<dbReference type="GO" id="GO:0008649">
    <property type="term" value="F:rRNA methyltransferase activity"/>
    <property type="evidence" value="ECO:0007669"/>
    <property type="project" value="TreeGrafter"/>
</dbReference>
<dbReference type="OrthoDB" id="6244at2157"/>
<dbReference type="PANTHER" id="PTHR10335:SF17">
    <property type="entry name" value="FIBRILLARIN"/>
    <property type="match status" value="1"/>
</dbReference>
<dbReference type="Pfam" id="PF01269">
    <property type="entry name" value="Fibrillarin"/>
    <property type="match status" value="1"/>
</dbReference>
<dbReference type="GO" id="GO:1990259">
    <property type="term" value="F:histone H2AQ104 methyltransferase activity"/>
    <property type="evidence" value="ECO:0007669"/>
    <property type="project" value="TreeGrafter"/>
</dbReference>
<organism evidence="8 9">
    <name type="scientific">Methanoculleus taiwanensis</name>
    <dbReference type="NCBI Taxonomy" id="1550565"/>
    <lineage>
        <taxon>Archaea</taxon>
        <taxon>Methanobacteriati</taxon>
        <taxon>Methanobacteriota</taxon>
        <taxon>Stenosarchaea group</taxon>
        <taxon>Methanomicrobia</taxon>
        <taxon>Methanomicrobiales</taxon>
        <taxon>Methanomicrobiaceae</taxon>
        <taxon>Methanoculleus</taxon>
    </lineage>
</organism>
<accession>A0A498H069</accession>
<dbReference type="RefSeq" id="WP_128693428.1">
    <property type="nucleotide sequence ID" value="NZ_LHQS01000002.1"/>
</dbReference>
<keyword evidence="5 7" id="KW-0819">tRNA processing</keyword>
<protein>
    <recommendedName>
        <fullName evidence="7">Fibrillarin-like rRNA/tRNA 2'-O-methyltransferase</fullName>
        <ecNumber evidence="7">2.1.1.-</ecNumber>
    </recommendedName>
</protein>
<feature type="binding site" evidence="7">
    <location>
        <begin position="103"/>
        <end position="104"/>
    </location>
    <ligand>
        <name>S-adenosyl-L-methionine</name>
        <dbReference type="ChEBI" id="CHEBI:59789"/>
    </ligand>
</feature>
<evidence type="ECO:0000256" key="3">
    <source>
        <dbReference type="ARBA" id="ARBA00022603"/>
    </source>
</evidence>
<comment type="subunit">
    <text evidence="7">Interacts with nop5. Component of box C/D small ribonucleoprotein (sRNP) particles that contain rpl7ae, FlpA and nop5, plus a guide RNA.</text>
</comment>
<dbReference type="PANTHER" id="PTHR10335">
    <property type="entry name" value="RRNA 2-O-METHYLTRANSFERASE FIBRILLARIN"/>
    <property type="match status" value="1"/>
</dbReference>
<evidence type="ECO:0000256" key="6">
    <source>
        <dbReference type="ARBA" id="ARBA00022884"/>
    </source>
</evidence>
<keyword evidence="4 7" id="KW-0808">Transferase</keyword>
<dbReference type="InterPro" id="IPR000692">
    <property type="entry name" value="Fibrillarin"/>
</dbReference>
<evidence type="ECO:0000256" key="2">
    <source>
        <dbReference type="ARBA" id="ARBA00022552"/>
    </source>
</evidence>
<dbReference type="HAMAP" id="MF_00351">
    <property type="entry name" value="RNA_methyltransf_FlpA"/>
    <property type="match status" value="1"/>
</dbReference>
<dbReference type="PRINTS" id="PR00052">
    <property type="entry name" value="FIBRILLARIN"/>
</dbReference>
<dbReference type="CDD" id="cd02440">
    <property type="entry name" value="AdoMet_MTases"/>
    <property type="match status" value="1"/>
</dbReference>
<dbReference type="EC" id="2.1.1.-" evidence="7"/>
<comment type="similarity">
    <text evidence="1 7">Belongs to the methyltransferase superfamily. Fibrillarin family.</text>
</comment>
<keyword evidence="6 7" id="KW-0694">RNA-binding</keyword>
<evidence type="ECO:0000313" key="9">
    <source>
        <dbReference type="Proteomes" id="UP000290932"/>
    </source>
</evidence>
<dbReference type="AlphaFoldDB" id="A0A498H069"/>
<feature type="binding site" evidence="7">
    <location>
        <begin position="62"/>
        <end position="63"/>
    </location>
    <ligand>
        <name>S-adenosyl-L-methionine</name>
        <dbReference type="ChEBI" id="CHEBI:59789"/>
    </ligand>
</feature>
<evidence type="ECO:0000256" key="4">
    <source>
        <dbReference type="ARBA" id="ARBA00022679"/>
    </source>
</evidence>
<proteinExistence type="inferred from homology"/>
<dbReference type="InterPro" id="IPR029063">
    <property type="entry name" value="SAM-dependent_MTases_sf"/>
</dbReference>
<dbReference type="SMART" id="SM01206">
    <property type="entry name" value="Fibrillarin"/>
    <property type="match status" value="1"/>
</dbReference>
<sequence length="205" mass="23292">MIRIQNILVSPGEGGVYNERMLEGYRVWDPYRSKLAALYILGEGVELPKSMRVLYLGAANGTTVSHVADYVETVYAIEFAPRPMQDLLEVARRRKNVVPIMADASRPEEYAPFVEAVDLIYQDVAQPDQVNIAERNLPFLRPGGWLILMLKTRSVDVRRDPKEVLADTLTELGRRLEVVEVRWLDPYHVDHAAIVCRDRSAGVMK</sequence>
<evidence type="ECO:0000256" key="7">
    <source>
        <dbReference type="HAMAP-Rule" id="MF_00351"/>
    </source>
</evidence>
<dbReference type="EMBL" id="LHQS01000002">
    <property type="protein sequence ID" value="RXE55735.1"/>
    <property type="molecule type" value="Genomic_DNA"/>
</dbReference>
<comment type="function">
    <text evidence="7">Involved in pre-rRNA and tRNA processing. Utilizes the methyl donor S-adenosyl-L-methionine to catalyze the site-specific 2'-hydroxyl methylation of ribose moieties in rRNA and tRNA. Site specificity is provided by a guide RNA that base pairs with the substrate. Methylation occurs at a characteristic distance from the sequence involved in base pairing with the guide RNA.</text>
</comment>
<gene>
    <name evidence="7" type="primary">flpA</name>
    <name evidence="8" type="ORF">ABH15_05745</name>
</gene>
<keyword evidence="3 7" id="KW-0489">Methyltransferase</keyword>